<dbReference type="RefSeq" id="WP_268060249.1">
    <property type="nucleotide sequence ID" value="NZ_JAPQFJ010000003.1"/>
</dbReference>
<evidence type="ECO:0000259" key="1">
    <source>
        <dbReference type="Pfam" id="PF09643"/>
    </source>
</evidence>
<dbReference type="InterPro" id="IPR010024">
    <property type="entry name" value="CHP16711"/>
</dbReference>
<dbReference type="Proteomes" id="UP001144612">
    <property type="component" value="Unassembled WGS sequence"/>
</dbReference>
<proteinExistence type="predicted"/>
<dbReference type="Pfam" id="PF09643">
    <property type="entry name" value="YopX"/>
    <property type="match status" value="1"/>
</dbReference>
<dbReference type="EMBL" id="JAPQFJ010000003">
    <property type="protein sequence ID" value="MCY6957847.1"/>
    <property type="molecule type" value="Genomic_DNA"/>
</dbReference>
<keyword evidence="3" id="KW-1185">Reference proteome</keyword>
<comment type="caution">
    <text evidence="2">The sequence shown here is derived from an EMBL/GenBank/DDBJ whole genome shotgun (WGS) entry which is preliminary data.</text>
</comment>
<dbReference type="InterPro" id="IPR023385">
    <property type="entry name" value="YopX-like_C"/>
</dbReference>
<name>A0ABT4D6C7_9CLOT</name>
<dbReference type="SUPFAM" id="SSF159006">
    <property type="entry name" value="YopX-like"/>
    <property type="match status" value="1"/>
</dbReference>
<evidence type="ECO:0000313" key="3">
    <source>
        <dbReference type="Proteomes" id="UP001144612"/>
    </source>
</evidence>
<sequence length="144" mass="16679">MREIKFRGKRVDNGEWVYGYYCKEDLGEEGIKHVIIPVYSYKYVDGKTVGQYTGLKDKNDKRIYEGSIVKYTFDVPGSVYATKNGLKERISEVFWSDWRSSFSVYADKNSKLANNDLFRYVRNGNTVEIIGNIYDNPELLKGGK</sequence>
<dbReference type="NCBIfam" id="TIGR01671">
    <property type="entry name" value="phage_TIGR01671"/>
    <property type="match status" value="1"/>
</dbReference>
<evidence type="ECO:0000313" key="2">
    <source>
        <dbReference type="EMBL" id="MCY6957847.1"/>
    </source>
</evidence>
<organism evidence="2 3">
    <name type="scientific">Clostridium brassicae</name>
    <dbReference type="NCBI Taxonomy" id="2999072"/>
    <lineage>
        <taxon>Bacteria</taxon>
        <taxon>Bacillati</taxon>
        <taxon>Bacillota</taxon>
        <taxon>Clostridia</taxon>
        <taxon>Eubacteriales</taxon>
        <taxon>Clostridiaceae</taxon>
        <taxon>Clostridium</taxon>
    </lineage>
</organism>
<reference evidence="2" key="1">
    <citation type="submission" date="2022-12" db="EMBL/GenBank/DDBJ databases">
        <title>Clostridium sp. nov., isolated from industrial wastewater.</title>
        <authorList>
            <person name="Jiayan W."/>
        </authorList>
    </citation>
    <scope>NUCLEOTIDE SEQUENCE</scope>
    <source>
        <strain evidence="2">ZC22-4</strain>
    </source>
</reference>
<protein>
    <submittedName>
        <fullName evidence="2">YopX family protein</fullName>
    </submittedName>
</protein>
<feature type="domain" description="YopX protein" evidence="1">
    <location>
        <begin position="5"/>
        <end position="141"/>
    </location>
</feature>
<accession>A0ABT4D6C7</accession>
<dbReference type="InterPro" id="IPR019096">
    <property type="entry name" value="YopX_protein"/>
</dbReference>
<gene>
    <name evidence="2" type="ORF">OW729_04420</name>
</gene>
<dbReference type="Gene3D" id="2.30.30.290">
    <property type="entry name" value="YopX-like domains"/>
    <property type="match status" value="1"/>
</dbReference>